<dbReference type="Gene3D" id="3.20.20.140">
    <property type="entry name" value="Metal-dependent hydrolases"/>
    <property type="match status" value="1"/>
</dbReference>
<organism evidence="2 3">
    <name type="scientific">candidate division TA06 bacterium DG_78</name>
    <dbReference type="NCBI Taxonomy" id="1703772"/>
    <lineage>
        <taxon>Bacteria</taxon>
        <taxon>Bacteria division TA06</taxon>
    </lineage>
</organism>
<name>A0A0S7YER4_UNCT6</name>
<dbReference type="SUPFAM" id="SSF89550">
    <property type="entry name" value="PHP domain-like"/>
    <property type="match status" value="1"/>
</dbReference>
<evidence type="ECO:0000259" key="1">
    <source>
        <dbReference type="SMART" id="SM00481"/>
    </source>
</evidence>
<evidence type="ECO:0000313" key="2">
    <source>
        <dbReference type="EMBL" id="KPJ72572.1"/>
    </source>
</evidence>
<dbReference type="AlphaFoldDB" id="A0A0S7YER4"/>
<evidence type="ECO:0000313" key="3">
    <source>
        <dbReference type="Proteomes" id="UP000051012"/>
    </source>
</evidence>
<dbReference type="InterPro" id="IPR003141">
    <property type="entry name" value="Pol/His_phosphatase_N"/>
</dbReference>
<dbReference type="InterPro" id="IPR052018">
    <property type="entry name" value="PHP_domain"/>
</dbReference>
<dbReference type="Pfam" id="PF02811">
    <property type="entry name" value="PHP"/>
    <property type="match status" value="1"/>
</dbReference>
<dbReference type="GO" id="GO:0004534">
    <property type="term" value="F:5'-3' RNA exonuclease activity"/>
    <property type="evidence" value="ECO:0007669"/>
    <property type="project" value="TreeGrafter"/>
</dbReference>
<dbReference type="InterPro" id="IPR004013">
    <property type="entry name" value="PHP_dom"/>
</dbReference>
<protein>
    <recommendedName>
        <fullName evidence="1">Polymerase/histidinol phosphatase N-terminal domain-containing protein</fullName>
    </recommendedName>
</protein>
<sequence length="248" mass="27813">MLKCFKADLHIHTCLSPCGDLTMSPKRIVDRAIANKLDIIGICDHNSAENIEATQKSASKEKITVLAGMEVTTSEEVHLIAFFDNSEHVLVLQKSVYEHLPSKENDEKLFGEQIIVNEFDEVEGYNKRLLITATSLTLKELVNKIHSLGGLVIASHIDRETYSIIGQLGFIPDNLELDALEISPIISRSEAIKKFPQIENYPLICASDAHFLQDIGCTSTTFLLEKPTIDEIKKAFMNQQGRKIKLEY</sequence>
<comment type="caution">
    <text evidence="2">The sequence shown here is derived from an EMBL/GenBank/DDBJ whole genome shotgun (WGS) entry which is preliminary data.</text>
</comment>
<dbReference type="PANTHER" id="PTHR42924:SF3">
    <property type="entry name" value="POLYMERASE_HISTIDINOL PHOSPHATASE N-TERMINAL DOMAIN-CONTAINING PROTEIN"/>
    <property type="match status" value="1"/>
</dbReference>
<proteinExistence type="predicted"/>
<dbReference type="SMART" id="SM00481">
    <property type="entry name" value="POLIIIAc"/>
    <property type="match status" value="1"/>
</dbReference>
<dbReference type="PANTHER" id="PTHR42924">
    <property type="entry name" value="EXONUCLEASE"/>
    <property type="match status" value="1"/>
</dbReference>
<dbReference type="GO" id="GO:0035312">
    <property type="term" value="F:5'-3' DNA exonuclease activity"/>
    <property type="evidence" value="ECO:0007669"/>
    <property type="project" value="TreeGrafter"/>
</dbReference>
<dbReference type="PATRIC" id="fig|1703772.3.peg.1811"/>
<accession>A0A0S7YER4</accession>
<reference evidence="2 3" key="1">
    <citation type="journal article" date="2015" name="Microbiome">
        <title>Genomic resolution of linkages in carbon, nitrogen, and sulfur cycling among widespread estuary sediment bacteria.</title>
        <authorList>
            <person name="Baker B.J."/>
            <person name="Lazar C.S."/>
            <person name="Teske A.P."/>
            <person name="Dick G.J."/>
        </authorList>
    </citation>
    <scope>NUCLEOTIDE SEQUENCE [LARGE SCALE GENOMIC DNA]</scope>
    <source>
        <strain evidence="2">DG_78</strain>
    </source>
</reference>
<dbReference type="InterPro" id="IPR016195">
    <property type="entry name" value="Pol/histidinol_Pase-like"/>
</dbReference>
<dbReference type="CDD" id="cd07432">
    <property type="entry name" value="PHP_HisPPase"/>
    <property type="match status" value="1"/>
</dbReference>
<dbReference type="EMBL" id="LJNI01000067">
    <property type="protein sequence ID" value="KPJ72572.1"/>
    <property type="molecule type" value="Genomic_DNA"/>
</dbReference>
<feature type="domain" description="Polymerase/histidinol phosphatase N-terminal" evidence="1">
    <location>
        <begin position="7"/>
        <end position="75"/>
    </location>
</feature>
<gene>
    <name evidence="2" type="ORF">AMJ52_05865</name>
</gene>
<dbReference type="Proteomes" id="UP000051012">
    <property type="component" value="Unassembled WGS sequence"/>
</dbReference>